<sequence length="215" mass="23439">MQTDVPVTDRTRVRREPARGRYDRETVHGIIDAALLCHVAFRDGDSVFCIPTVCWREDGHLYIHGSNGSRMLRALLGGQQACVTVTHLDGLVLARAAFNHSMNYRSVVVLGAFEAVPDDRKAASLDRLMDHLAPGRKHEARPGDANELRSTTVLRIALDEASAKLRTGGPQDDEADLSLDVWAGVLPLAVHALPPVPEPGITRSMPDGLRKWAGA</sequence>
<proteinExistence type="predicted"/>
<dbReference type="PANTHER" id="PTHR34071:SF2">
    <property type="entry name" value="FLAVIN-NUCLEOTIDE-BINDING PROTEIN"/>
    <property type="match status" value="1"/>
</dbReference>
<dbReference type="SUPFAM" id="SSF50475">
    <property type="entry name" value="FMN-binding split barrel"/>
    <property type="match status" value="1"/>
</dbReference>
<dbReference type="Pfam" id="PF12900">
    <property type="entry name" value="Pyridox_ox_2"/>
    <property type="match status" value="1"/>
</dbReference>
<dbReference type="InterPro" id="IPR024747">
    <property type="entry name" value="Pyridox_Oxase-rel"/>
</dbReference>
<gene>
    <name evidence="1" type="ORF">M8A51_22590</name>
</gene>
<evidence type="ECO:0000313" key="2">
    <source>
        <dbReference type="Proteomes" id="UP001165541"/>
    </source>
</evidence>
<keyword evidence="2" id="KW-1185">Reference proteome</keyword>
<evidence type="ECO:0000313" key="1">
    <source>
        <dbReference type="EMBL" id="MCM5682326.1"/>
    </source>
</evidence>
<reference evidence="1" key="1">
    <citation type="submission" date="2022-05" db="EMBL/GenBank/DDBJ databases">
        <title>Schlegelella sp. nov., isolated from mangrove soil.</title>
        <authorList>
            <person name="Liu Y."/>
            <person name="Ge X."/>
            <person name="Liu W."/>
        </authorList>
    </citation>
    <scope>NUCLEOTIDE SEQUENCE</scope>
    <source>
        <strain evidence="1">S2-27</strain>
    </source>
</reference>
<comment type="caution">
    <text evidence="1">The sequence shown here is derived from an EMBL/GenBank/DDBJ whole genome shotgun (WGS) entry which is preliminary data.</text>
</comment>
<protein>
    <submittedName>
        <fullName evidence="1">Pyridoxamine 5'-phosphate oxidase family protein</fullName>
    </submittedName>
</protein>
<dbReference type="PANTHER" id="PTHR34071">
    <property type="entry name" value="5-NITROIMIDAZOLE ANTIBIOTICS RESISTANCE PROTEIN, NIMA-FAMILY-RELATED PROTEIN-RELATED"/>
    <property type="match status" value="1"/>
</dbReference>
<dbReference type="Proteomes" id="UP001165541">
    <property type="component" value="Unassembled WGS sequence"/>
</dbReference>
<name>A0ABT0YU95_9BURK</name>
<accession>A0ABT0YU95</accession>
<dbReference type="RefSeq" id="WP_251780803.1">
    <property type="nucleotide sequence ID" value="NZ_JAMKFE010000018.1"/>
</dbReference>
<dbReference type="InterPro" id="IPR012349">
    <property type="entry name" value="Split_barrel_FMN-bd"/>
</dbReference>
<organism evidence="1 2">
    <name type="scientific">Caldimonas mangrovi</name>
    <dbReference type="NCBI Taxonomy" id="2944811"/>
    <lineage>
        <taxon>Bacteria</taxon>
        <taxon>Pseudomonadati</taxon>
        <taxon>Pseudomonadota</taxon>
        <taxon>Betaproteobacteria</taxon>
        <taxon>Burkholderiales</taxon>
        <taxon>Sphaerotilaceae</taxon>
        <taxon>Caldimonas</taxon>
    </lineage>
</organism>
<dbReference type="EMBL" id="JAMKFE010000018">
    <property type="protein sequence ID" value="MCM5682326.1"/>
    <property type="molecule type" value="Genomic_DNA"/>
</dbReference>
<dbReference type="Gene3D" id="2.30.110.10">
    <property type="entry name" value="Electron Transport, Fmn-binding Protein, Chain A"/>
    <property type="match status" value="1"/>
</dbReference>